<comment type="caution">
    <text evidence="3">The sequence shown here is derived from an EMBL/GenBank/DDBJ whole genome shotgun (WGS) entry which is preliminary data.</text>
</comment>
<dbReference type="Gene3D" id="1.10.287.110">
    <property type="entry name" value="DnaJ domain"/>
    <property type="match status" value="1"/>
</dbReference>
<name>A0A366HLH3_9BACT</name>
<protein>
    <recommendedName>
        <fullName evidence="2">J domain-containing protein</fullName>
    </recommendedName>
</protein>
<reference evidence="3 4" key="1">
    <citation type="submission" date="2018-06" db="EMBL/GenBank/DDBJ databases">
        <title>Genomic Encyclopedia of Type Strains, Phase IV (KMG-IV): sequencing the most valuable type-strain genomes for metagenomic binning, comparative biology and taxonomic classification.</title>
        <authorList>
            <person name="Goeker M."/>
        </authorList>
    </citation>
    <scope>NUCLEOTIDE SEQUENCE [LARGE SCALE GENOMIC DNA]</scope>
    <source>
        <strain evidence="3 4">DSM 25532</strain>
    </source>
</reference>
<feature type="region of interest" description="Disordered" evidence="1">
    <location>
        <begin position="373"/>
        <end position="399"/>
    </location>
</feature>
<dbReference type="SUPFAM" id="SSF46565">
    <property type="entry name" value="Chaperone J-domain"/>
    <property type="match status" value="1"/>
</dbReference>
<organism evidence="3 4">
    <name type="scientific">Roseimicrobium gellanilyticum</name>
    <dbReference type="NCBI Taxonomy" id="748857"/>
    <lineage>
        <taxon>Bacteria</taxon>
        <taxon>Pseudomonadati</taxon>
        <taxon>Verrucomicrobiota</taxon>
        <taxon>Verrucomicrobiia</taxon>
        <taxon>Verrucomicrobiales</taxon>
        <taxon>Verrucomicrobiaceae</taxon>
        <taxon>Roseimicrobium</taxon>
    </lineage>
</organism>
<sequence length="487" mass="53370">MNDPWQVLILDRHTATEKDVKAAYARLLKQHRPDSDPEGFRRVREAYEAALNWLRHRASQSLPEVSYVDTPVGEEGAQDGGGQGRNRLDLPVVFEDFPLPAEAQEALTEVERAAKSGNTEQLEAALVAFHECCEAGAVSGETRVTALERALQGRVNDLASAVTNSFLIRMAELGQMNLPHLVVSAWQDADDRERLVQFSRALVENARTLATPDGAILLARVGVLTGLEQPEMASTLANAAYPHLPVEARNHLMAQLEQEAALGKIFAGVSPSTKPFWFKRLRGGDDSYDWNSAEARSAVNDIVERKRYVWEGWHIVKQLMPAGNWALVESRLHHQAQQAASSQQRSSSFPGWLVVPVILVVINMLRFMGSDKPSRVHSDSIPRPPAVTVPASGSSGAGPKTWDQTILMQELLAGNKGEAPVSMSGGGQLPVTTPPPAPMRYVPEAIPLSPLPDLPQDLDARERQFQNFLQNGTLPGLPQPGVIYQTR</sequence>
<feature type="domain" description="J" evidence="2">
    <location>
        <begin position="3"/>
        <end position="55"/>
    </location>
</feature>
<dbReference type="RefSeq" id="WP_170157136.1">
    <property type="nucleotide sequence ID" value="NZ_QNRR01000005.1"/>
</dbReference>
<keyword evidence="4" id="KW-1185">Reference proteome</keyword>
<proteinExistence type="predicted"/>
<gene>
    <name evidence="3" type="ORF">DES53_105188</name>
</gene>
<dbReference type="InterPro" id="IPR001623">
    <property type="entry name" value="DnaJ_domain"/>
</dbReference>
<dbReference type="SMART" id="SM00271">
    <property type="entry name" value="DnaJ"/>
    <property type="match status" value="1"/>
</dbReference>
<evidence type="ECO:0000259" key="2">
    <source>
        <dbReference type="PROSITE" id="PS50076"/>
    </source>
</evidence>
<dbReference type="AlphaFoldDB" id="A0A366HLH3"/>
<evidence type="ECO:0000256" key="1">
    <source>
        <dbReference type="SAM" id="MobiDB-lite"/>
    </source>
</evidence>
<dbReference type="Proteomes" id="UP000253426">
    <property type="component" value="Unassembled WGS sequence"/>
</dbReference>
<dbReference type="EMBL" id="QNRR01000005">
    <property type="protein sequence ID" value="RBP43789.1"/>
    <property type="molecule type" value="Genomic_DNA"/>
</dbReference>
<dbReference type="PROSITE" id="PS50076">
    <property type="entry name" value="DNAJ_2"/>
    <property type="match status" value="1"/>
</dbReference>
<evidence type="ECO:0000313" key="3">
    <source>
        <dbReference type="EMBL" id="RBP43789.1"/>
    </source>
</evidence>
<accession>A0A366HLH3</accession>
<dbReference type="InterPro" id="IPR036869">
    <property type="entry name" value="J_dom_sf"/>
</dbReference>
<evidence type="ECO:0000313" key="4">
    <source>
        <dbReference type="Proteomes" id="UP000253426"/>
    </source>
</evidence>